<sequence>MSFLDVCCCACISALVIEKDHFSHQHHQLMEVLPRLYHKVTWVASHSKLMVDAFVQLLTVTIEEVHKDHLVSFNGFYLHFELFCSKNSFL</sequence>
<accession>A0ABV0PYE5</accession>
<keyword evidence="2" id="KW-1185">Reference proteome</keyword>
<evidence type="ECO:0000313" key="2">
    <source>
        <dbReference type="Proteomes" id="UP001476798"/>
    </source>
</evidence>
<name>A0ABV0PYE5_9TELE</name>
<organism evidence="1 2">
    <name type="scientific">Goodea atripinnis</name>
    <dbReference type="NCBI Taxonomy" id="208336"/>
    <lineage>
        <taxon>Eukaryota</taxon>
        <taxon>Metazoa</taxon>
        <taxon>Chordata</taxon>
        <taxon>Craniata</taxon>
        <taxon>Vertebrata</taxon>
        <taxon>Euteleostomi</taxon>
        <taxon>Actinopterygii</taxon>
        <taxon>Neopterygii</taxon>
        <taxon>Teleostei</taxon>
        <taxon>Neoteleostei</taxon>
        <taxon>Acanthomorphata</taxon>
        <taxon>Ovalentaria</taxon>
        <taxon>Atherinomorphae</taxon>
        <taxon>Cyprinodontiformes</taxon>
        <taxon>Goodeidae</taxon>
        <taxon>Goodea</taxon>
    </lineage>
</organism>
<reference evidence="1 2" key="1">
    <citation type="submission" date="2021-06" db="EMBL/GenBank/DDBJ databases">
        <authorList>
            <person name="Palmer J.M."/>
        </authorList>
    </citation>
    <scope>NUCLEOTIDE SEQUENCE [LARGE SCALE GENOMIC DNA]</scope>
    <source>
        <strain evidence="1 2">GA_2019</strain>
        <tissue evidence="1">Muscle</tissue>
    </source>
</reference>
<comment type="caution">
    <text evidence="1">The sequence shown here is derived from an EMBL/GenBank/DDBJ whole genome shotgun (WGS) entry which is preliminary data.</text>
</comment>
<gene>
    <name evidence="1" type="ORF">GOODEAATRI_013899</name>
</gene>
<proteinExistence type="predicted"/>
<protein>
    <submittedName>
        <fullName evidence="1">Uncharacterized protein</fullName>
    </submittedName>
</protein>
<evidence type="ECO:0000313" key="1">
    <source>
        <dbReference type="EMBL" id="MEQ2188337.1"/>
    </source>
</evidence>
<dbReference type="Proteomes" id="UP001476798">
    <property type="component" value="Unassembled WGS sequence"/>
</dbReference>
<dbReference type="EMBL" id="JAHRIO010090915">
    <property type="protein sequence ID" value="MEQ2188337.1"/>
    <property type="molecule type" value="Genomic_DNA"/>
</dbReference>